<dbReference type="AlphaFoldDB" id="A0A392TGY9"/>
<keyword evidence="2" id="KW-1185">Reference proteome</keyword>
<accession>A0A392TGY9</accession>
<proteinExistence type="predicted"/>
<reference evidence="1 2" key="1">
    <citation type="journal article" date="2018" name="Front. Plant Sci.">
        <title>Red Clover (Trifolium pratense) and Zigzag Clover (T. medium) - A Picture of Genomic Similarities and Differences.</title>
        <authorList>
            <person name="Dluhosova J."/>
            <person name="Istvanek J."/>
            <person name="Nedelnik J."/>
            <person name="Repkova J."/>
        </authorList>
    </citation>
    <scope>NUCLEOTIDE SEQUENCE [LARGE SCALE GENOMIC DNA]</scope>
    <source>
        <strain evidence="2">cv. 10/8</strain>
        <tissue evidence="1">Leaf</tissue>
    </source>
</reference>
<evidence type="ECO:0000313" key="2">
    <source>
        <dbReference type="Proteomes" id="UP000265520"/>
    </source>
</evidence>
<comment type="caution">
    <text evidence="1">The sequence shown here is derived from an EMBL/GenBank/DDBJ whole genome shotgun (WGS) entry which is preliminary data.</text>
</comment>
<sequence>MASSKALGVEIGQILPSGASRPGGLRLARPVYCLRRFSPCHLRAAPGQAAPRAGTVHRIDFC</sequence>
<dbReference type="Proteomes" id="UP000265520">
    <property type="component" value="Unassembled WGS sequence"/>
</dbReference>
<protein>
    <submittedName>
        <fullName evidence="1">Uncharacterized protein</fullName>
    </submittedName>
</protein>
<evidence type="ECO:0000313" key="1">
    <source>
        <dbReference type="EMBL" id="MCI60393.1"/>
    </source>
</evidence>
<organism evidence="1 2">
    <name type="scientific">Trifolium medium</name>
    <dbReference type="NCBI Taxonomy" id="97028"/>
    <lineage>
        <taxon>Eukaryota</taxon>
        <taxon>Viridiplantae</taxon>
        <taxon>Streptophyta</taxon>
        <taxon>Embryophyta</taxon>
        <taxon>Tracheophyta</taxon>
        <taxon>Spermatophyta</taxon>
        <taxon>Magnoliopsida</taxon>
        <taxon>eudicotyledons</taxon>
        <taxon>Gunneridae</taxon>
        <taxon>Pentapetalae</taxon>
        <taxon>rosids</taxon>
        <taxon>fabids</taxon>
        <taxon>Fabales</taxon>
        <taxon>Fabaceae</taxon>
        <taxon>Papilionoideae</taxon>
        <taxon>50 kb inversion clade</taxon>
        <taxon>NPAAA clade</taxon>
        <taxon>Hologalegina</taxon>
        <taxon>IRL clade</taxon>
        <taxon>Trifolieae</taxon>
        <taxon>Trifolium</taxon>
    </lineage>
</organism>
<dbReference type="EMBL" id="LXQA010580664">
    <property type="protein sequence ID" value="MCI60393.1"/>
    <property type="molecule type" value="Genomic_DNA"/>
</dbReference>
<name>A0A392TGY9_9FABA</name>